<keyword evidence="3" id="KW-1185">Reference proteome</keyword>
<feature type="region of interest" description="Disordered" evidence="1">
    <location>
        <begin position="31"/>
        <end position="56"/>
    </location>
</feature>
<evidence type="ECO:0000256" key="1">
    <source>
        <dbReference type="SAM" id="MobiDB-lite"/>
    </source>
</evidence>
<evidence type="ECO:0000313" key="3">
    <source>
        <dbReference type="Proteomes" id="UP001138997"/>
    </source>
</evidence>
<protein>
    <submittedName>
        <fullName evidence="2">Uncharacterized protein</fullName>
    </submittedName>
</protein>
<dbReference type="AlphaFoldDB" id="A0A9X1NAS6"/>
<dbReference type="Proteomes" id="UP001138997">
    <property type="component" value="Unassembled WGS sequence"/>
</dbReference>
<reference evidence="2" key="1">
    <citation type="submission" date="2021-11" db="EMBL/GenBank/DDBJ databases">
        <title>Streptomyces corallinus and Kineosporia corallina sp. nov., two new coral-derived marine actinobacteria.</title>
        <authorList>
            <person name="Buangrab K."/>
            <person name="Sutthacheep M."/>
            <person name="Yeemin T."/>
            <person name="Harunari E."/>
            <person name="Igarashi Y."/>
            <person name="Sripreechasak P."/>
            <person name="Kanchanasin P."/>
            <person name="Tanasupawat S."/>
            <person name="Phongsopitanun W."/>
        </authorList>
    </citation>
    <scope>NUCLEOTIDE SEQUENCE</scope>
    <source>
        <strain evidence="2">JCM 31032</strain>
    </source>
</reference>
<name>A0A9X1NAS6_9ACTN</name>
<evidence type="ECO:0000313" key="2">
    <source>
        <dbReference type="EMBL" id="MCD5310366.1"/>
    </source>
</evidence>
<gene>
    <name evidence="2" type="ORF">LR394_05625</name>
</gene>
<dbReference type="EMBL" id="JAJOMB010000002">
    <property type="protein sequence ID" value="MCD5310366.1"/>
    <property type="molecule type" value="Genomic_DNA"/>
</dbReference>
<accession>A0A9X1NAS6</accession>
<dbReference type="RefSeq" id="WP_231439290.1">
    <property type="nucleotide sequence ID" value="NZ_JAJOMB010000002.1"/>
</dbReference>
<sequence length="56" mass="5827">MEHPPLTTVLSSVLAAAVENPSRPALLATVIPMPRRPGPEPAAQSEEEQPDPSTAA</sequence>
<organism evidence="2 3">
    <name type="scientific">Kineosporia babensis</name>
    <dbReference type="NCBI Taxonomy" id="499548"/>
    <lineage>
        <taxon>Bacteria</taxon>
        <taxon>Bacillati</taxon>
        <taxon>Actinomycetota</taxon>
        <taxon>Actinomycetes</taxon>
        <taxon>Kineosporiales</taxon>
        <taxon>Kineosporiaceae</taxon>
        <taxon>Kineosporia</taxon>
    </lineage>
</organism>
<comment type="caution">
    <text evidence="2">The sequence shown here is derived from an EMBL/GenBank/DDBJ whole genome shotgun (WGS) entry which is preliminary data.</text>
</comment>
<proteinExistence type="predicted"/>